<evidence type="ECO:0000313" key="2">
    <source>
        <dbReference type="EnsemblPlants" id="KRH54805"/>
    </source>
</evidence>
<reference evidence="1 2" key="1">
    <citation type="journal article" date="2010" name="Nature">
        <title>Genome sequence of the palaeopolyploid soybean.</title>
        <authorList>
            <person name="Schmutz J."/>
            <person name="Cannon S.B."/>
            <person name="Schlueter J."/>
            <person name="Ma J."/>
            <person name="Mitros T."/>
            <person name="Nelson W."/>
            <person name="Hyten D.L."/>
            <person name="Song Q."/>
            <person name="Thelen J.J."/>
            <person name="Cheng J."/>
            <person name="Xu D."/>
            <person name="Hellsten U."/>
            <person name="May G.D."/>
            <person name="Yu Y."/>
            <person name="Sakurai T."/>
            <person name="Umezawa T."/>
            <person name="Bhattacharyya M.K."/>
            <person name="Sandhu D."/>
            <person name="Valliyodan B."/>
            <person name="Lindquist E."/>
            <person name="Peto M."/>
            <person name="Grant D."/>
            <person name="Shu S."/>
            <person name="Goodstein D."/>
            <person name="Barry K."/>
            <person name="Futrell-Griggs M."/>
            <person name="Abernathy B."/>
            <person name="Du J."/>
            <person name="Tian Z."/>
            <person name="Zhu L."/>
            <person name="Gill N."/>
            <person name="Joshi T."/>
            <person name="Libault M."/>
            <person name="Sethuraman A."/>
            <person name="Zhang X.-C."/>
            <person name="Shinozaki K."/>
            <person name="Nguyen H.T."/>
            <person name="Wing R.A."/>
            <person name="Cregan P."/>
            <person name="Specht J."/>
            <person name="Grimwood J."/>
            <person name="Rokhsar D."/>
            <person name="Stacey G."/>
            <person name="Shoemaker R.C."/>
            <person name="Jackson S.A."/>
        </authorList>
    </citation>
    <scope>NUCLEOTIDE SEQUENCE</scope>
    <source>
        <strain evidence="2">cv. Williams 82</strain>
        <tissue evidence="1">Callus</tissue>
    </source>
</reference>
<dbReference type="PANTHER" id="PTHR34676">
    <property type="entry name" value="DUF4219 DOMAIN-CONTAINING PROTEIN-RELATED"/>
    <property type="match status" value="1"/>
</dbReference>
<proteinExistence type="predicted"/>
<organism evidence="1">
    <name type="scientific">Glycine max</name>
    <name type="common">Soybean</name>
    <name type="synonym">Glycine hispida</name>
    <dbReference type="NCBI Taxonomy" id="3847"/>
    <lineage>
        <taxon>Eukaryota</taxon>
        <taxon>Viridiplantae</taxon>
        <taxon>Streptophyta</taxon>
        <taxon>Embryophyta</taxon>
        <taxon>Tracheophyta</taxon>
        <taxon>Spermatophyta</taxon>
        <taxon>Magnoliopsida</taxon>
        <taxon>eudicotyledons</taxon>
        <taxon>Gunneridae</taxon>
        <taxon>Pentapetalae</taxon>
        <taxon>rosids</taxon>
        <taxon>fabids</taxon>
        <taxon>Fabales</taxon>
        <taxon>Fabaceae</taxon>
        <taxon>Papilionoideae</taxon>
        <taxon>50 kb inversion clade</taxon>
        <taxon>NPAAA clade</taxon>
        <taxon>indigoferoid/millettioid clade</taxon>
        <taxon>Phaseoleae</taxon>
        <taxon>Glycine</taxon>
        <taxon>Glycine subgen. Soja</taxon>
    </lineage>
</organism>
<dbReference type="EnsemblPlants" id="KRH54805">
    <property type="protein sequence ID" value="KRH54805"/>
    <property type="gene ID" value="GLYMA_06G210300"/>
</dbReference>
<sequence length="194" mass="22937">MVDRLHKRDYPYWKDKMEMYIKNKYNKICRLRKTREIWDSLSINYEGINDVQLTKVVTLTRHYESFTMKDETSVDEMFGRLQVLLNGLQVLLNGLQALRHTFTKALINLKILDNFSEARNLKTLACDELLGILKVHEVHLPNTDHLPKKDFVVLKSRETNSKREEKKSTLEAFKVHMVESDRSDNILKIPLMMK</sequence>
<gene>
    <name evidence="1" type="ORF">GLYMA_06G210300</name>
</gene>
<dbReference type="EMBL" id="CM000839">
    <property type="protein sequence ID" value="KRH54805.1"/>
    <property type="molecule type" value="Genomic_DNA"/>
</dbReference>
<dbReference type="AlphaFoldDB" id="A0A0R0JS70"/>
<evidence type="ECO:0000313" key="3">
    <source>
        <dbReference type="Proteomes" id="UP000008827"/>
    </source>
</evidence>
<dbReference type="Proteomes" id="UP000008827">
    <property type="component" value="Chromosome 6"/>
</dbReference>
<dbReference type="Pfam" id="PF14223">
    <property type="entry name" value="Retrotran_gag_2"/>
    <property type="match status" value="1"/>
</dbReference>
<name>A0A0R0JS70_SOYBN</name>
<dbReference type="InParanoid" id="A0A0R0JS70"/>
<reference evidence="1" key="3">
    <citation type="submission" date="2018-07" db="EMBL/GenBank/DDBJ databases">
        <title>WGS assembly of Glycine max.</title>
        <authorList>
            <person name="Schmutz J."/>
            <person name="Cannon S."/>
            <person name="Schlueter J."/>
            <person name="Ma J."/>
            <person name="Mitros T."/>
            <person name="Nelson W."/>
            <person name="Hyten D."/>
            <person name="Song Q."/>
            <person name="Thelen J."/>
            <person name="Cheng J."/>
            <person name="Xu D."/>
            <person name="Hellsten U."/>
            <person name="May G."/>
            <person name="Yu Y."/>
            <person name="Sakurai T."/>
            <person name="Umezawa T."/>
            <person name="Bhattacharyya M."/>
            <person name="Sandhu D."/>
            <person name="Valliyodan B."/>
            <person name="Lindquist E."/>
            <person name="Peto M."/>
            <person name="Grant D."/>
            <person name="Shu S."/>
            <person name="Goodstein D."/>
            <person name="Barry K."/>
            <person name="Futrell-Griggs M."/>
            <person name="Abernathy B."/>
            <person name="Du J."/>
            <person name="Tian Z."/>
            <person name="Zhu L."/>
            <person name="Gill N."/>
            <person name="Joshi T."/>
            <person name="Libault M."/>
            <person name="Sethuraman A."/>
            <person name="Zhang X."/>
            <person name="Shinozaki K."/>
            <person name="Nguyen H."/>
            <person name="Wing R."/>
            <person name="Cregan P."/>
            <person name="Specht J."/>
            <person name="Grimwood J."/>
            <person name="Rokhsar D."/>
            <person name="Stacey G."/>
            <person name="Shoemaker R."/>
            <person name="Jackson S."/>
        </authorList>
    </citation>
    <scope>NUCLEOTIDE SEQUENCE</scope>
    <source>
        <tissue evidence="1">Callus</tissue>
    </source>
</reference>
<keyword evidence="3" id="KW-1185">Reference proteome</keyword>
<reference evidence="2" key="2">
    <citation type="submission" date="2018-02" db="UniProtKB">
        <authorList>
            <consortium name="EnsemblPlants"/>
        </authorList>
    </citation>
    <scope>IDENTIFICATION</scope>
    <source>
        <strain evidence="2">Williams 82</strain>
    </source>
</reference>
<evidence type="ECO:0000313" key="1">
    <source>
        <dbReference type="EMBL" id="KRH54805.1"/>
    </source>
</evidence>
<evidence type="ECO:0008006" key="4">
    <source>
        <dbReference type="Google" id="ProtNLM"/>
    </source>
</evidence>
<accession>A0A0R0JS70</accession>
<dbReference type="PANTHER" id="PTHR34676:SF27">
    <property type="entry name" value="ASPARTYL-TRNA SYNTHETASE"/>
    <property type="match status" value="1"/>
</dbReference>
<protein>
    <recommendedName>
        <fullName evidence="4">DUF4219 domain-containing protein</fullName>
    </recommendedName>
</protein>
<dbReference type="Gramene" id="KRH54805">
    <property type="protein sequence ID" value="KRH54805"/>
    <property type="gene ID" value="GLYMA_06G210300"/>
</dbReference>